<dbReference type="EMBL" id="ASGP02000005">
    <property type="protein sequence ID" value="KAH9506415.1"/>
    <property type="molecule type" value="Genomic_DNA"/>
</dbReference>
<protein>
    <submittedName>
        <fullName evidence="2">Uncharacterized protein</fullName>
    </submittedName>
</protein>
<proteinExistence type="predicted"/>
<keyword evidence="3" id="KW-1185">Reference proteome</keyword>
<organism evidence="2 3">
    <name type="scientific">Dermatophagoides farinae</name>
    <name type="common">American house dust mite</name>
    <dbReference type="NCBI Taxonomy" id="6954"/>
    <lineage>
        <taxon>Eukaryota</taxon>
        <taxon>Metazoa</taxon>
        <taxon>Ecdysozoa</taxon>
        <taxon>Arthropoda</taxon>
        <taxon>Chelicerata</taxon>
        <taxon>Arachnida</taxon>
        <taxon>Acari</taxon>
        <taxon>Acariformes</taxon>
        <taxon>Sarcoptiformes</taxon>
        <taxon>Astigmata</taxon>
        <taxon>Psoroptidia</taxon>
        <taxon>Analgoidea</taxon>
        <taxon>Pyroglyphidae</taxon>
        <taxon>Dermatophagoidinae</taxon>
        <taxon>Dermatophagoides</taxon>
    </lineage>
</organism>
<feature type="region of interest" description="Disordered" evidence="1">
    <location>
        <begin position="1"/>
        <end position="60"/>
    </location>
</feature>
<evidence type="ECO:0000313" key="3">
    <source>
        <dbReference type="Proteomes" id="UP000790347"/>
    </source>
</evidence>
<gene>
    <name evidence="2" type="ORF">DERF_011148</name>
</gene>
<comment type="caution">
    <text evidence="2">The sequence shown here is derived from an EMBL/GenBank/DDBJ whole genome shotgun (WGS) entry which is preliminary data.</text>
</comment>
<accession>A0A922HSC4</accession>
<sequence length="75" mass="9235">MIIDIQQLKTNSTKRKKNETKRRNNEKKQHLKKEVGQKYLPEERNKEMSTGKKQKKTFDICNVRRRRRRRLFFGS</sequence>
<feature type="compositionally biased region" description="Basic and acidic residues" evidence="1">
    <location>
        <begin position="21"/>
        <end position="50"/>
    </location>
</feature>
<evidence type="ECO:0000313" key="2">
    <source>
        <dbReference type="EMBL" id="KAH9506415.1"/>
    </source>
</evidence>
<dbReference type="AlphaFoldDB" id="A0A922HSC4"/>
<name>A0A922HSC4_DERFA</name>
<reference evidence="2" key="2">
    <citation type="journal article" date="2022" name="Res Sq">
        <title>Comparative Genomics Reveals Insights into the Divergent Evolution of Astigmatic Mites and Household Pest Adaptations.</title>
        <authorList>
            <person name="Xiong Q."/>
            <person name="Wan A.T.-Y."/>
            <person name="Liu X.-Y."/>
            <person name="Fung C.S.-H."/>
            <person name="Xiao X."/>
            <person name="Malainual N."/>
            <person name="Hou J."/>
            <person name="Wang L."/>
            <person name="Wang M."/>
            <person name="Yang K."/>
            <person name="Cui Y."/>
            <person name="Leung E."/>
            <person name="Nong W."/>
            <person name="Shin S.-K."/>
            <person name="Au S."/>
            <person name="Jeong K.Y."/>
            <person name="Chew F.T."/>
            <person name="Hui J."/>
            <person name="Leung T.F."/>
            <person name="Tungtrongchitr A."/>
            <person name="Zhong N."/>
            <person name="Liu Z."/>
            <person name="Tsui S."/>
        </authorList>
    </citation>
    <scope>NUCLEOTIDE SEQUENCE</scope>
    <source>
        <strain evidence="2">Derf</strain>
        <tissue evidence="2">Whole organism</tissue>
    </source>
</reference>
<evidence type="ECO:0000256" key="1">
    <source>
        <dbReference type="SAM" id="MobiDB-lite"/>
    </source>
</evidence>
<reference evidence="2" key="1">
    <citation type="submission" date="2013-05" db="EMBL/GenBank/DDBJ databases">
        <authorList>
            <person name="Yim A.K.Y."/>
            <person name="Chan T.F."/>
            <person name="Ji K.M."/>
            <person name="Liu X.Y."/>
            <person name="Zhou J.W."/>
            <person name="Li R.Q."/>
            <person name="Yang K.Y."/>
            <person name="Li J."/>
            <person name="Li M."/>
            <person name="Law P.T.W."/>
            <person name="Wu Y.L."/>
            <person name="Cai Z.L."/>
            <person name="Qin H."/>
            <person name="Bao Y."/>
            <person name="Leung R.K.K."/>
            <person name="Ng P.K.S."/>
            <person name="Zou J."/>
            <person name="Zhong X.J."/>
            <person name="Ran P.X."/>
            <person name="Zhong N.S."/>
            <person name="Liu Z.G."/>
            <person name="Tsui S.K.W."/>
        </authorList>
    </citation>
    <scope>NUCLEOTIDE SEQUENCE</scope>
    <source>
        <strain evidence="2">Derf</strain>
        <tissue evidence="2">Whole organism</tissue>
    </source>
</reference>
<dbReference type="Proteomes" id="UP000790347">
    <property type="component" value="Unassembled WGS sequence"/>
</dbReference>